<protein>
    <recommendedName>
        <fullName evidence="11">FACT complex subunit</fullName>
    </recommendedName>
</protein>
<reference evidence="17 18" key="1">
    <citation type="journal article" date="2020" name="ISME J.">
        <title>Uncovering the hidden diversity of litter-decomposition mechanisms in mushroom-forming fungi.</title>
        <authorList>
            <person name="Floudas D."/>
            <person name="Bentzer J."/>
            <person name="Ahren D."/>
            <person name="Johansson T."/>
            <person name="Persson P."/>
            <person name="Tunlid A."/>
        </authorList>
    </citation>
    <scope>NUCLEOTIDE SEQUENCE [LARGE SCALE GENOMIC DNA]</scope>
    <source>
        <strain evidence="17 18">CBS 101986</strain>
    </source>
</reference>
<organism evidence="17 18">
    <name type="scientific">Psilocybe cf. subviscida</name>
    <dbReference type="NCBI Taxonomy" id="2480587"/>
    <lineage>
        <taxon>Eukaryota</taxon>
        <taxon>Fungi</taxon>
        <taxon>Dikarya</taxon>
        <taxon>Basidiomycota</taxon>
        <taxon>Agaricomycotina</taxon>
        <taxon>Agaricomycetes</taxon>
        <taxon>Agaricomycetidae</taxon>
        <taxon>Agaricales</taxon>
        <taxon>Agaricineae</taxon>
        <taxon>Strophariaceae</taxon>
        <taxon>Psilocybe</taxon>
    </lineage>
</organism>
<dbReference type="InterPro" id="IPR036005">
    <property type="entry name" value="Creatinase/aminopeptidase-like"/>
</dbReference>
<dbReference type="OrthoDB" id="10251642at2759"/>
<dbReference type="Gene3D" id="2.30.29.30">
    <property type="entry name" value="Pleckstrin-homology domain (PH domain)/Phosphotyrosine-binding domain (PTB)"/>
    <property type="match status" value="1"/>
</dbReference>
<dbReference type="FunFam" id="3.90.230.10:FF:000005">
    <property type="entry name" value="FACT complex subunit spt16"/>
    <property type="match status" value="1"/>
</dbReference>
<feature type="region of interest" description="Disordered" evidence="13">
    <location>
        <begin position="962"/>
        <end position="1061"/>
    </location>
</feature>
<comment type="subunit">
    <text evidence="11">Component of the FACT complex.</text>
</comment>
<keyword evidence="2 11" id="KW-0158">Chromosome</keyword>
<feature type="domain" description="FACT complex subunit SPT16 middle" evidence="15">
    <location>
        <begin position="558"/>
        <end position="708"/>
    </location>
</feature>
<dbReference type="SUPFAM" id="SSF55920">
    <property type="entry name" value="Creatinase/aminopeptidase"/>
    <property type="match status" value="1"/>
</dbReference>
<evidence type="ECO:0000259" key="16">
    <source>
        <dbReference type="SMART" id="SM01287"/>
    </source>
</evidence>
<dbReference type="Gene3D" id="2.30.29.210">
    <property type="entry name" value="FACT complex subunit Spt16p/Cdc68p"/>
    <property type="match status" value="1"/>
</dbReference>
<dbReference type="Gene3D" id="2.30.29.150">
    <property type="match status" value="1"/>
</dbReference>
<keyword evidence="18" id="KW-1185">Reference proteome</keyword>
<dbReference type="InterPro" id="IPR000994">
    <property type="entry name" value="Pept_M24"/>
</dbReference>
<dbReference type="InterPro" id="IPR029148">
    <property type="entry name" value="FACT-SPT16_Nlobe"/>
</dbReference>
<gene>
    <name evidence="17" type="ORF">D9619_005429</name>
</gene>
<proteinExistence type="inferred from homology"/>
<name>A0A8H5FB28_9AGAR</name>
<evidence type="ECO:0000313" key="18">
    <source>
        <dbReference type="Proteomes" id="UP000567179"/>
    </source>
</evidence>
<feature type="compositionally biased region" description="Low complexity" evidence="13">
    <location>
        <begin position="983"/>
        <end position="998"/>
    </location>
</feature>
<dbReference type="GO" id="GO:0006368">
    <property type="term" value="P:transcription elongation by RNA polymerase II"/>
    <property type="evidence" value="ECO:0007669"/>
    <property type="project" value="TreeGrafter"/>
</dbReference>
<dbReference type="InterPro" id="IPR040258">
    <property type="entry name" value="Spt16"/>
</dbReference>
<feature type="compositionally biased region" description="Basic and acidic residues" evidence="13">
    <location>
        <begin position="1017"/>
        <end position="1036"/>
    </location>
</feature>
<dbReference type="GO" id="GO:0006260">
    <property type="term" value="P:DNA replication"/>
    <property type="evidence" value="ECO:0007669"/>
    <property type="project" value="UniProtKB-KW"/>
</dbReference>
<evidence type="ECO:0000313" key="17">
    <source>
        <dbReference type="EMBL" id="KAF5330445.1"/>
    </source>
</evidence>
<dbReference type="InterPro" id="IPR056595">
    <property type="entry name" value="Fact-SPT16_PH"/>
</dbReference>
<dbReference type="InterPro" id="IPR029149">
    <property type="entry name" value="Creatin/AminoP/Spt16_N"/>
</dbReference>
<dbReference type="PANTHER" id="PTHR13980:SF15">
    <property type="entry name" value="FACT COMPLEX SUBUNIT SPT16"/>
    <property type="match status" value="1"/>
</dbReference>
<evidence type="ECO:0000259" key="15">
    <source>
        <dbReference type="SMART" id="SM01286"/>
    </source>
</evidence>
<sequence>MSDTQLNKTVFASRVKRIFDSWASAKNNDDYESIADAEALLLVAGDPTSDDEPMRKGSCFQQWLLGYEFPSTIFLFQKDKISILCSASKAKILSQIEQAVPSVTIEILARPKGKDQSNDTALPKLVERYTSANKAGSLTKENPSGKLVSEWQAALNESSSKPEVVDISPAISALMAIKDDEELKWTQMAANLTSTLLKFHVAPKLESILDKESKITHDMFAAQIETRLGSGEGNAAKGPDMKVWGKGKGLESIDWPSVEFCYPPIIISKSSKSGYDLRYTVESSDDNIAHKGVFLVAFGIRYRSYSTNVGRTFIVDPNPDQEAQYKLLLDLQTELLSFMKDGVSCRDVYQHAVDFVKGKSPDLEKAFVKNLGFSTGIEFRDAAYILSSKSTRTLRSKMIVNLSLGFSGLTDKSGQKYALNLVDTVKVEATKSTLLTDGVKSVKDTQFFLDSESDVQEVKKPKKAPVAPLKNGSPLKAKVIGGKTLRNQGRRQDEVQQTALAKLLEHQKELHDRLQSEGLAKFSEDGAGTSGKEGKGWKKFQSYKGEGALPTEVEKLRVFVDRKTQTVVLPVHGFAVPFHINTIKNASKSDEGDFTYLRINFQTPGQLAGKKEDTPFEDPDATFIRSVSYRSPDGHRFDNIVKQINELKKEANKREQQKKEMADVIEQANLVEVKGRRPSKMSEAFIRPALDGKRLPGEVEIHQNGIRYLSMGSHKVDILFSNIKHLFFQPCDHELLVIVHLHLKAPIMIGKKKALDIQFFREATDVQFDETGNRKRKHRYGDEDEIEMEQQERKRRALLNKEIKAFAEKIAEAASASNGETLELDIPFRELSFEGVPFRTSARLQPTTECLVHLTDPPFLVVTLSEIEIASLERVQYGLKQFDLVFIFKDFTKTPLHINSIQSTQMDDVKNWLDSVDIPMSEGPVNLNWGPIMKHINESPFEFFQGGGWSFLGGAGGQEASFYASETESEFEADPEEFEASDSSDAASDFSDGSGSDESGSDFGDDESEEGMDWDELEAKAAKSDMKRAEGKKAAGSDDSEDERPKKKAASKTNGKARGKR</sequence>
<keyword evidence="4 11" id="KW-0227">DNA damage</keyword>
<feature type="domain" description="FACT complex subunit SPT16 N-terminal lobe" evidence="14">
    <location>
        <begin position="6"/>
        <end position="171"/>
    </location>
</feature>
<dbReference type="SMART" id="SM01285">
    <property type="entry name" value="FACT-Spt16_Nlob"/>
    <property type="match status" value="1"/>
</dbReference>
<evidence type="ECO:0000256" key="11">
    <source>
        <dbReference type="RuleBase" id="RU367052"/>
    </source>
</evidence>
<evidence type="ECO:0000256" key="9">
    <source>
        <dbReference type="ARBA" id="ARBA00023242"/>
    </source>
</evidence>
<feature type="coiled-coil region" evidence="12">
    <location>
        <begin position="637"/>
        <end position="667"/>
    </location>
</feature>
<dbReference type="Pfam" id="PF14826">
    <property type="entry name" value="FACT-Spt16_Nlob"/>
    <property type="match status" value="1"/>
</dbReference>
<dbReference type="SMART" id="SM01286">
    <property type="entry name" value="SPT16"/>
    <property type="match status" value="1"/>
</dbReference>
<dbReference type="InterPro" id="IPR011993">
    <property type="entry name" value="PH-like_dom_sf"/>
</dbReference>
<evidence type="ECO:0000256" key="5">
    <source>
        <dbReference type="ARBA" id="ARBA00023015"/>
    </source>
</evidence>
<keyword evidence="3 11" id="KW-0235">DNA replication</keyword>
<dbReference type="Gene3D" id="3.90.230.10">
    <property type="entry name" value="Creatinase/methionine aminopeptidase superfamily"/>
    <property type="match status" value="1"/>
</dbReference>
<dbReference type="GO" id="GO:0031491">
    <property type="term" value="F:nucleosome binding"/>
    <property type="evidence" value="ECO:0007669"/>
    <property type="project" value="TreeGrafter"/>
</dbReference>
<keyword evidence="7 11" id="KW-0804">Transcription</keyword>
<dbReference type="Pfam" id="PF08512">
    <property type="entry name" value="Rttp106-like_middle"/>
    <property type="match status" value="1"/>
</dbReference>
<evidence type="ECO:0000259" key="14">
    <source>
        <dbReference type="SMART" id="SM01285"/>
    </source>
</evidence>
<dbReference type="EMBL" id="JAACJJ010000001">
    <property type="protein sequence ID" value="KAF5330445.1"/>
    <property type="molecule type" value="Genomic_DNA"/>
</dbReference>
<dbReference type="InterPro" id="IPR013719">
    <property type="entry name" value="RTT106/SPT16-like_middle_dom"/>
</dbReference>
<accession>A0A8H5FB28</accession>
<keyword evidence="8 11" id="KW-0234">DNA repair</keyword>
<evidence type="ECO:0000256" key="6">
    <source>
        <dbReference type="ARBA" id="ARBA00023054"/>
    </source>
</evidence>
<evidence type="ECO:0000256" key="10">
    <source>
        <dbReference type="ARBA" id="ARBA00025370"/>
    </source>
</evidence>
<dbReference type="GO" id="GO:0006281">
    <property type="term" value="P:DNA repair"/>
    <property type="evidence" value="ECO:0007669"/>
    <property type="project" value="UniProtKB-UniRule"/>
</dbReference>
<feature type="domain" description="Histone chaperone RTT106/FACT complex subunit SPT16-like middle" evidence="16">
    <location>
        <begin position="833"/>
        <end position="923"/>
    </location>
</feature>
<dbReference type="GO" id="GO:0035101">
    <property type="term" value="C:FACT complex"/>
    <property type="evidence" value="ECO:0007669"/>
    <property type="project" value="UniProtKB-UniRule"/>
</dbReference>
<feature type="compositionally biased region" description="Acidic residues" evidence="13">
    <location>
        <begin position="967"/>
        <end position="982"/>
    </location>
</feature>
<dbReference type="PANTHER" id="PTHR13980">
    <property type="entry name" value="CDC68 RELATED"/>
    <property type="match status" value="1"/>
</dbReference>
<evidence type="ECO:0000256" key="13">
    <source>
        <dbReference type="SAM" id="MobiDB-lite"/>
    </source>
</evidence>
<dbReference type="InterPro" id="IPR048969">
    <property type="entry name" value="FACT_SPT16_C"/>
</dbReference>
<evidence type="ECO:0000256" key="7">
    <source>
        <dbReference type="ARBA" id="ARBA00023163"/>
    </source>
</evidence>
<comment type="caution">
    <text evidence="17">The sequence shown here is derived from an EMBL/GenBank/DDBJ whole genome shotgun (WGS) entry which is preliminary data.</text>
</comment>
<keyword evidence="6 12" id="KW-0175">Coiled coil</keyword>
<dbReference type="InterPro" id="IPR013953">
    <property type="entry name" value="FACT_SPT16_M"/>
</dbReference>
<feature type="compositionally biased region" description="Basic residues" evidence="13">
    <location>
        <begin position="1046"/>
        <end position="1061"/>
    </location>
</feature>
<dbReference type="Pfam" id="PF00557">
    <property type="entry name" value="Peptidase_M24"/>
    <property type="match status" value="1"/>
</dbReference>
<dbReference type="FunFam" id="2.30.29.210:FF:000001">
    <property type="entry name" value="FACT complex subunit spt16"/>
    <property type="match status" value="1"/>
</dbReference>
<evidence type="ECO:0000256" key="1">
    <source>
        <dbReference type="ARBA" id="ARBA00010779"/>
    </source>
</evidence>
<dbReference type="GO" id="GO:0010468">
    <property type="term" value="P:regulation of gene expression"/>
    <property type="evidence" value="ECO:0007669"/>
    <property type="project" value="UniProtKB-ARBA"/>
</dbReference>
<comment type="function">
    <text evidence="10 11">Component of the FACT complex, a general chromatin factor that acts to reorganize nucleosomes. The FACT complex is involved in multiple processes that require DNA as a template such as mRNA elongation, DNA replication and DNA repair. During transcription elongation the FACT complex acts as a histone chaperone that both destabilizes and restores nucleosomal structure. It facilitates the passage of RNA polymerase II and transcription by promoting the dissociation of one histone H2A-H2B dimer from the nucleosome, then subsequently promotes the reestablishment of the nucleosome following the passage of RNA polymerase II.</text>
</comment>
<evidence type="ECO:0000256" key="4">
    <source>
        <dbReference type="ARBA" id="ARBA00022763"/>
    </source>
</evidence>
<feature type="compositionally biased region" description="Acidic residues" evidence="13">
    <location>
        <begin position="999"/>
        <end position="1016"/>
    </location>
</feature>
<dbReference type="Pfam" id="PF08644">
    <property type="entry name" value="SPT16"/>
    <property type="match status" value="1"/>
</dbReference>
<dbReference type="Proteomes" id="UP000567179">
    <property type="component" value="Unassembled WGS sequence"/>
</dbReference>
<dbReference type="AlphaFoldDB" id="A0A8H5FB28"/>
<evidence type="ECO:0000256" key="3">
    <source>
        <dbReference type="ARBA" id="ARBA00022705"/>
    </source>
</evidence>
<evidence type="ECO:0000256" key="2">
    <source>
        <dbReference type="ARBA" id="ARBA00022454"/>
    </source>
</evidence>
<evidence type="ECO:0000256" key="12">
    <source>
        <dbReference type="SAM" id="Coils"/>
    </source>
</evidence>
<dbReference type="SMART" id="SM01287">
    <property type="entry name" value="Rtt106"/>
    <property type="match status" value="1"/>
</dbReference>
<comment type="similarity">
    <text evidence="1 11">Belongs to the peptidase M24 family. SPT16 subfamily.</text>
</comment>
<dbReference type="FunFam" id="2.30.29.150:FF:000002">
    <property type="entry name" value="FACT complex subunit SPT16"/>
    <property type="match status" value="1"/>
</dbReference>
<dbReference type="Pfam" id="PF24824">
    <property type="entry name" value="PH_SPT16"/>
    <property type="match status" value="1"/>
</dbReference>
<keyword evidence="9 11" id="KW-0539">Nucleus</keyword>
<dbReference type="FunFam" id="2.30.29.30:FF:000017">
    <property type="entry name" value="FACT complex subunit SPT16"/>
    <property type="match status" value="1"/>
</dbReference>
<evidence type="ECO:0000256" key="8">
    <source>
        <dbReference type="ARBA" id="ARBA00023204"/>
    </source>
</evidence>
<comment type="subcellular location">
    <subcellularLocation>
        <location evidence="11">Nucleus</location>
    </subcellularLocation>
    <subcellularLocation>
        <location evidence="11">Chromosome</location>
    </subcellularLocation>
</comment>
<dbReference type="Gene3D" id="3.40.350.10">
    <property type="entry name" value="Creatinase/prolidase N-terminal domain"/>
    <property type="match status" value="1"/>
</dbReference>
<dbReference type="Pfam" id="PF21091">
    <property type="entry name" value="SPT16_C"/>
    <property type="match status" value="1"/>
</dbReference>
<keyword evidence="5 11" id="KW-0805">Transcription regulation</keyword>